<feature type="non-terminal residue" evidence="1">
    <location>
        <position position="1"/>
    </location>
</feature>
<dbReference type="InterPro" id="IPR027558">
    <property type="entry name" value="Pre_pil_HX9DG_C"/>
</dbReference>
<name>X1BAB9_9ZZZZ</name>
<proteinExistence type="predicted"/>
<accession>X1BAB9</accession>
<protein>
    <submittedName>
        <fullName evidence="1">Uncharacterized protein</fullName>
    </submittedName>
</protein>
<comment type="caution">
    <text evidence="1">The sequence shown here is derived from an EMBL/GenBank/DDBJ whole genome shotgun (WGS) entry which is preliminary data.</text>
</comment>
<organism evidence="1">
    <name type="scientific">marine sediment metagenome</name>
    <dbReference type="NCBI Taxonomy" id="412755"/>
    <lineage>
        <taxon>unclassified sequences</taxon>
        <taxon>metagenomes</taxon>
        <taxon>ecological metagenomes</taxon>
    </lineage>
</organism>
<sequence>PYYLEYSFAEPPYFVFNGQPATGWGYASPSIHFRHRGKANVGWVDGHITSEEVALFEEENIYGVKSCDMMLGWFEPIDNTPFDLK</sequence>
<dbReference type="EMBL" id="BART01023386">
    <property type="protein sequence ID" value="GAG92020.1"/>
    <property type="molecule type" value="Genomic_DNA"/>
</dbReference>
<evidence type="ECO:0000313" key="1">
    <source>
        <dbReference type="EMBL" id="GAG92020.1"/>
    </source>
</evidence>
<dbReference type="AlphaFoldDB" id="X1BAB9"/>
<gene>
    <name evidence="1" type="ORF">S01H4_42561</name>
</gene>
<dbReference type="NCBIfam" id="TIGR04294">
    <property type="entry name" value="pre_pil_HX9DG"/>
    <property type="match status" value="1"/>
</dbReference>
<reference evidence="1" key="1">
    <citation type="journal article" date="2014" name="Front. Microbiol.">
        <title>High frequency of phylogenetically diverse reductive dehalogenase-homologous genes in deep subseafloor sedimentary metagenomes.</title>
        <authorList>
            <person name="Kawai M."/>
            <person name="Futagami T."/>
            <person name="Toyoda A."/>
            <person name="Takaki Y."/>
            <person name="Nishi S."/>
            <person name="Hori S."/>
            <person name="Arai W."/>
            <person name="Tsubouchi T."/>
            <person name="Morono Y."/>
            <person name="Uchiyama I."/>
            <person name="Ito T."/>
            <person name="Fujiyama A."/>
            <person name="Inagaki F."/>
            <person name="Takami H."/>
        </authorList>
    </citation>
    <scope>NUCLEOTIDE SEQUENCE</scope>
    <source>
        <strain evidence="1">Expedition CK06-06</strain>
    </source>
</reference>